<feature type="domain" description="Flavodoxin-like" evidence="19">
    <location>
        <begin position="4"/>
        <end position="147"/>
    </location>
</feature>
<proteinExistence type="predicted"/>
<evidence type="ECO:0000256" key="6">
    <source>
        <dbReference type="ARBA" id="ARBA00022605"/>
    </source>
</evidence>
<dbReference type="EMBL" id="JBFSEQ010000004">
    <property type="protein sequence ID" value="KAL2779857.1"/>
    <property type="molecule type" value="Genomic_DNA"/>
</dbReference>
<dbReference type="GO" id="GO:0009086">
    <property type="term" value="P:methionine biosynthetic process"/>
    <property type="evidence" value="ECO:0007669"/>
    <property type="project" value="UniProtKB-KW"/>
</dbReference>
<dbReference type="Gene3D" id="3.40.50.80">
    <property type="entry name" value="Nucleotide-binding domain of ferredoxin-NADP reductase (FNR) module"/>
    <property type="match status" value="1"/>
</dbReference>
<evidence type="ECO:0000256" key="18">
    <source>
        <dbReference type="ARBA" id="ARBA00075467"/>
    </source>
</evidence>
<dbReference type="PANTHER" id="PTHR19384:SF84">
    <property type="entry name" value="METHIONINE SYNTHASE REDUCTASE"/>
    <property type="match status" value="1"/>
</dbReference>
<reference evidence="21 22" key="1">
    <citation type="journal article" date="2024" name="G3 (Bethesda)">
        <title>A hybrid genome assembly of the endangered aye-aye (Daubentonia madagascariensis).</title>
        <authorList>
            <person name="Versoza C.J."/>
            <person name="Pfeifer S.P."/>
        </authorList>
    </citation>
    <scope>NUCLEOTIDE SEQUENCE [LARGE SCALE GENOMIC DNA]</scope>
    <source>
        <strain evidence="21">6821</strain>
    </source>
</reference>
<evidence type="ECO:0000259" key="19">
    <source>
        <dbReference type="PROSITE" id="PS50902"/>
    </source>
</evidence>
<dbReference type="Pfam" id="PF00258">
    <property type="entry name" value="Flavodoxin_1"/>
    <property type="match status" value="1"/>
</dbReference>
<dbReference type="InterPro" id="IPR001709">
    <property type="entry name" value="Flavoprot_Pyr_Nucl_cyt_Rdtase"/>
</dbReference>
<evidence type="ECO:0000256" key="7">
    <source>
        <dbReference type="ARBA" id="ARBA00022630"/>
    </source>
</evidence>
<dbReference type="InterPro" id="IPR017938">
    <property type="entry name" value="Riboflavin_synthase-like_b-brl"/>
</dbReference>
<evidence type="ECO:0000256" key="8">
    <source>
        <dbReference type="ARBA" id="ARBA00022643"/>
    </source>
</evidence>
<dbReference type="SUPFAM" id="SSF52218">
    <property type="entry name" value="Flavoproteins"/>
    <property type="match status" value="1"/>
</dbReference>
<dbReference type="InterPro" id="IPR029039">
    <property type="entry name" value="Flavoprotein-like_sf"/>
</dbReference>
<comment type="subcellular location">
    <subcellularLocation>
        <location evidence="3">Cytoplasm</location>
    </subcellularLocation>
</comment>
<dbReference type="PANTHER" id="PTHR19384">
    <property type="entry name" value="NITRIC OXIDE SYNTHASE-RELATED"/>
    <property type="match status" value="1"/>
</dbReference>
<sequence>MRRFLLLYATQRGQAKAIAEEICEQAGAHGFSADLHCISESDKYDLKAETAPLVVVVSTTGTGDPPDTAHKFVKEIQNKTLPVDFFAHLRYGLLGLGDSEYTYFCNGGKIIDKRLQELGARHFYDTGHADDCVGLELVVEPWIAGLWAALTEHFRSSRGQEMSGALPVASRASLRTDPMKPELLHLESQVELLRVDDSGRKDSDIVQQNAVNSGQSSALIEDFEPSLTRSVPPLSQASLNIPALPPDYLQVHLQESLGQEESQTSVTSVDPVFQVPVSKAVQLTTDDAIKTTLLVELDISKTDFSYQPGDAFSVICPNSDSEVQNLLERLQLADKREYCVLLKIKADTKKKGAALPHHIPEGCSLQFILTWCLEIRAIPKKAFLRALVDYTSNSAEKRRLQELCSRQGAADYSRFVRDACACLLDLLLAFPSCRPPLSLLLEHLPKLQPRPYSCASSSLFHPGKLHFVFNIVEFLSNTTTVVLRKGVCTGWLATLVDSVLQPNTRVSHEDSRKALAPKISICPRTTNSFHLPNDPSSPIVMVGPGTGVAPFIGFLQHREKLQEQHPSGNFGAMWLFFGCRHKDRDYLFREELTRFLKRGILTHLKVSFSRDAPVGKEEAPAKYVQDNVRLHGKQVARILLHESGYIYVCGDAKNMATDVNDALVEIISREAGVEKLEAMKTLATLKEEKRYLQDIWS</sequence>
<keyword evidence="7" id="KW-0285">Flavoprotein</keyword>
<keyword evidence="4" id="KW-0963">Cytoplasm</keyword>
<evidence type="ECO:0000256" key="13">
    <source>
        <dbReference type="ARBA" id="ARBA00023167"/>
    </source>
</evidence>
<dbReference type="Proteomes" id="UP001610411">
    <property type="component" value="Unassembled WGS sequence"/>
</dbReference>
<evidence type="ECO:0000256" key="1">
    <source>
        <dbReference type="ARBA" id="ARBA00001917"/>
    </source>
</evidence>
<keyword evidence="6" id="KW-0028">Amino-acid biosynthesis</keyword>
<dbReference type="InterPro" id="IPR003097">
    <property type="entry name" value="CysJ-like_FAD-binding"/>
</dbReference>
<evidence type="ECO:0000259" key="20">
    <source>
        <dbReference type="PROSITE" id="PS51384"/>
    </source>
</evidence>
<organism evidence="21 22">
    <name type="scientific">Daubentonia madagascariensis</name>
    <name type="common">Aye-aye</name>
    <name type="synonym">Sciurus madagascariensis</name>
    <dbReference type="NCBI Taxonomy" id="31869"/>
    <lineage>
        <taxon>Eukaryota</taxon>
        <taxon>Metazoa</taxon>
        <taxon>Chordata</taxon>
        <taxon>Craniata</taxon>
        <taxon>Vertebrata</taxon>
        <taxon>Euteleostomi</taxon>
        <taxon>Mammalia</taxon>
        <taxon>Eutheria</taxon>
        <taxon>Euarchontoglires</taxon>
        <taxon>Primates</taxon>
        <taxon>Strepsirrhini</taxon>
        <taxon>Chiromyiformes</taxon>
        <taxon>Daubentoniidae</taxon>
        <taxon>Daubentonia</taxon>
    </lineage>
</organism>
<dbReference type="Pfam" id="PF00175">
    <property type="entry name" value="NAD_binding_1"/>
    <property type="match status" value="1"/>
</dbReference>
<evidence type="ECO:0000256" key="14">
    <source>
        <dbReference type="ARBA" id="ARBA00039088"/>
    </source>
</evidence>
<dbReference type="PROSITE" id="PS51384">
    <property type="entry name" value="FAD_FR"/>
    <property type="match status" value="1"/>
</dbReference>
<dbReference type="GO" id="GO:0030586">
    <property type="term" value="F:[methionine synthase] reductase (NADPH) activity"/>
    <property type="evidence" value="ECO:0007669"/>
    <property type="project" value="UniProtKB-EC"/>
</dbReference>
<keyword evidence="22" id="KW-1185">Reference proteome</keyword>
<evidence type="ECO:0000256" key="15">
    <source>
        <dbReference type="ARBA" id="ARBA00040659"/>
    </source>
</evidence>
<evidence type="ECO:0000313" key="22">
    <source>
        <dbReference type="Proteomes" id="UP001610411"/>
    </source>
</evidence>
<dbReference type="PRINTS" id="PR00371">
    <property type="entry name" value="FPNCR"/>
</dbReference>
<comment type="subunit">
    <text evidence="17">Forms a multiprotein complex with MMACHC, MMADHC and MTR.</text>
</comment>
<comment type="catalytic activity">
    <reaction evidence="16">
        <text>2 cob(II)alamin + A + 2 H2O + 2 H(+) = 2 aquacob(III)alamin + AH2</text>
        <dbReference type="Rhea" id="RHEA:20752"/>
        <dbReference type="ChEBI" id="CHEBI:13193"/>
        <dbReference type="ChEBI" id="CHEBI:15377"/>
        <dbReference type="ChEBI" id="CHEBI:15378"/>
        <dbReference type="ChEBI" id="CHEBI:15852"/>
        <dbReference type="ChEBI" id="CHEBI:16304"/>
        <dbReference type="ChEBI" id="CHEBI:17499"/>
    </reaction>
    <physiologicalReaction direction="right-to-left" evidence="16">
        <dbReference type="Rhea" id="RHEA:20754"/>
    </physiologicalReaction>
</comment>
<keyword evidence="11" id="KW-0521">NADP</keyword>
<feature type="domain" description="FAD-binding FR-type" evidence="20">
    <location>
        <begin position="270"/>
        <end position="532"/>
    </location>
</feature>
<evidence type="ECO:0000256" key="4">
    <source>
        <dbReference type="ARBA" id="ARBA00022490"/>
    </source>
</evidence>
<dbReference type="EC" id="1.16.1.8" evidence="14"/>
<evidence type="ECO:0000256" key="17">
    <source>
        <dbReference type="ARBA" id="ARBA00062273"/>
    </source>
</evidence>
<dbReference type="Gene3D" id="2.40.30.10">
    <property type="entry name" value="Translation factors"/>
    <property type="match status" value="1"/>
</dbReference>
<dbReference type="SUPFAM" id="SSF63380">
    <property type="entry name" value="Riboflavin synthase domain-like"/>
    <property type="match status" value="1"/>
</dbReference>
<dbReference type="PRINTS" id="PR00369">
    <property type="entry name" value="FLAVODOXIN"/>
</dbReference>
<dbReference type="AlphaFoldDB" id="A0ABD2EL02"/>
<dbReference type="GO" id="GO:0046655">
    <property type="term" value="P:folic acid metabolic process"/>
    <property type="evidence" value="ECO:0007669"/>
    <property type="project" value="UniProtKB-ARBA"/>
</dbReference>
<dbReference type="InterPro" id="IPR017927">
    <property type="entry name" value="FAD-bd_FR_type"/>
</dbReference>
<keyword evidence="5" id="KW-0597">Phosphoprotein</keyword>
<evidence type="ECO:0000256" key="2">
    <source>
        <dbReference type="ARBA" id="ARBA00001974"/>
    </source>
</evidence>
<name>A0ABD2EL02_DAUMA</name>
<comment type="caution">
    <text evidence="21">The sequence shown here is derived from an EMBL/GenBank/DDBJ whole genome shotgun (WGS) entry which is preliminary data.</text>
</comment>
<keyword evidence="13" id="KW-0486">Methionine biosynthesis</keyword>
<dbReference type="Gene3D" id="1.20.990.10">
    <property type="entry name" value="NADPH-cytochrome p450 Reductase, Chain A, domain 3"/>
    <property type="match status" value="1"/>
</dbReference>
<dbReference type="EMBL" id="JBFSEQ010000004">
    <property type="protein sequence ID" value="KAL2779856.1"/>
    <property type="molecule type" value="Genomic_DNA"/>
</dbReference>
<dbReference type="FunFam" id="1.20.990.10:FF:000007">
    <property type="entry name" value="Methionine synthase reductase"/>
    <property type="match status" value="1"/>
</dbReference>
<dbReference type="GO" id="GO:0050667">
    <property type="term" value="P:homocysteine metabolic process"/>
    <property type="evidence" value="ECO:0007669"/>
    <property type="project" value="UniProtKB-ARBA"/>
</dbReference>
<keyword evidence="12" id="KW-0560">Oxidoreductase</keyword>
<dbReference type="InterPro" id="IPR008254">
    <property type="entry name" value="Flavodoxin/NO_synth"/>
</dbReference>
<dbReference type="FunFam" id="3.40.50.80:FF:000018">
    <property type="entry name" value="NADPH--cytochrome P450 reductase"/>
    <property type="match status" value="1"/>
</dbReference>
<gene>
    <name evidence="21" type="ORF">WCI35_013227</name>
</gene>
<evidence type="ECO:0000256" key="11">
    <source>
        <dbReference type="ARBA" id="ARBA00022857"/>
    </source>
</evidence>
<evidence type="ECO:0000256" key="10">
    <source>
        <dbReference type="ARBA" id="ARBA00022827"/>
    </source>
</evidence>
<evidence type="ECO:0000256" key="3">
    <source>
        <dbReference type="ARBA" id="ARBA00004496"/>
    </source>
</evidence>
<dbReference type="InterPro" id="IPR039261">
    <property type="entry name" value="FNR_nucleotide-bd"/>
</dbReference>
<evidence type="ECO:0000256" key="12">
    <source>
        <dbReference type="ARBA" id="ARBA00023002"/>
    </source>
</evidence>
<dbReference type="SUPFAM" id="SSF52343">
    <property type="entry name" value="Ferredoxin reductase-like, C-terminal NADP-linked domain"/>
    <property type="match status" value="1"/>
</dbReference>
<dbReference type="GO" id="GO:0009235">
    <property type="term" value="P:cobalamin metabolic process"/>
    <property type="evidence" value="ECO:0007669"/>
    <property type="project" value="UniProtKB-ARBA"/>
</dbReference>
<evidence type="ECO:0000256" key="5">
    <source>
        <dbReference type="ARBA" id="ARBA00022553"/>
    </source>
</evidence>
<dbReference type="CDD" id="cd06203">
    <property type="entry name" value="methionine_synthase_red"/>
    <property type="match status" value="1"/>
</dbReference>
<protein>
    <recommendedName>
        <fullName evidence="15">Methionine synthase reductase</fullName>
        <ecNumber evidence="14">1.16.1.8</ecNumber>
    </recommendedName>
    <alternativeName>
        <fullName evidence="18">Aquacobalamin reductase</fullName>
    </alternativeName>
</protein>
<comment type="cofactor">
    <cofactor evidence="2">
        <name>FAD</name>
        <dbReference type="ChEBI" id="CHEBI:57692"/>
    </cofactor>
</comment>
<evidence type="ECO:0000256" key="16">
    <source>
        <dbReference type="ARBA" id="ARBA00050581"/>
    </source>
</evidence>
<comment type="cofactor">
    <cofactor evidence="1">
        <name>FMN</name>
        <dbReference type="ChEBI" id="CHEBI:58210"/>
    </cofactor>
</comment>
<dbReference type="InterPro" id="IPR001094">
    <property type="entry name" value="Flavdoxin-like"/>
</dbReference>
<keyword evidence="8" id="KW-0288">FMN</keyword>
<accession>A0ABD2EL02</accession>
<keyword evidence="9" id="KW-0949">S-adenosyl-L-methionine</keyword>
<dbReference type="FunFam" id="3.40.50.360:FF:000025">
    <property type="entry name" value="methionine synthase reductase"/>
    <property type="match status" value="1"/>
</dbReference>
<dbReference type="GO" id="GO:0005737">
    <property type="term" value="C:cytoplasm"/>
    <property type="evidence" value="ECO:0007669"/>
    <property type="project" value="UniProtKB-SubCell"/>
</dbReference>
<dbReference type="InterPro" id="IPR023173">
    <property type="entry name" value="NADPH_Cyt_P450_Rdtase_alpha"/>
</dbReference>
<evidence type="ECO:0000256" key="9">
    <source>
        <dbReference type="ARBA" id="ARBA00022691"/>
    </source>
</evidence>
<dbReference type="PROSITE" id="PS50902">
    <property type="entry name" value="FLAVODOXIN_LIKE"/>
    <property type="match status" value="1"/>
</dbReference>
<dbReference type="InterPro" id="IPR001433">
    <property type="entry name" value="OxRdtase_FAD/NAD-bd"/>
</dbReference>
<keyword evidence="10" id="KW-0274">FAD</keyword>
<evidence type="ECO:0000313" key="21">
    <source>
        <dbReference type="EMBL" id="KAL2779856.1"/>
    </source>
</evidence>
<dbReference type="Pfam" id="PF00667">
    <property type="entry name" value="FAD_binding_1"/>
    <property type="match status" value="1"/>
</dbReference>
<dbReference type="Gene3D" id="3.40.50.360">
    <property type="match status" value="1"/>
</dbReference>